<gene>
    <name evidence="1" type="ORF">SAMN04244574_03733</name>
</gene>
<name>A0A1I4GC03_9GAMM</name>
<dbReference type="EMBL" id="FOSX01000084">
    <property type="protein sequence ID" value="SFL26646.1"/>
    <property type="molecule type" value="Genomic_DNA"/>
</dbReference>
<dbReference type="AlphaFoldDB" id="A0A1I4GC03"/>
<sequence>MSTGTLQPLNSPGSLILLTEESKTSIYTGLHRKAAFAAGIEALALRAIETGEQAPLEHIADIAGALKDELAQLASTVLQLKAAKV</sequence>
<protein>
    <submittedName>
        <fullName evidence="1">Uncharacterized protein</fullName>
    </submittedName>
</protein>
<evidence type="ECO:0000313" key="2">
    <source>
        <dbReference type="Proteomes" id="UP000199579"/>
    </source>
</evidence>
<dbReference type="Proteomes" id="UP000199579">
    <property type="component" value="Unassembled WGS sequence"/>
</dbReference>
<evidence type="ECO:0000313" key="1">
    <source>
        <dbReference type="EMBL" id="SFL26646.1"/>
    </source>
</evidence>
<proteinExistence type="predicted"/>
<dbReference type="RefSeq" id="WP_090942813.1">
    <property type="nucleotide sequence ID" value="NZ_FOSX01000084.1"/>
</dbReference>
<organism evidence="1 2">
    <name type="scientific">Azotobacter beijerinckii</name>
    <dbReference type="NCBI Taxonomy" id="170623"/>
    <lineage>
        <taxon>Bacteria</taxon>
        <taxon>Pseudomonadati</taxon>
        <taxon>Pseudomonadota</taxon>
        <taxon>Gammaproteobacteria</taxon>
        <taxon>Pseudomonadales</taxon>
        <taxon>Pseudomonadaceae</taxon>
        <taxon>Azotobacter</taxon>
    </lineage>
</organism>
<accession>A0A1I4GC03</accession>
<reference evidence="1 2" key="1">
    <citation type="submission" date="2016-10" db="EMBL/GenBank/DDBJ databases">
        <authorList>
            <person name="de Groot N.N."/>
        </authorList>
    </citation>
    <scope>NUCLEOTIDE SEQUENCE [LARGE SCALE GENOMIC DNA]</scope>
    <source>
        <strain evidence="1 2">DSM 381</strain>
    </source>
</reference>